<accession>A0A6J6ETX8</accession>
<feature type="domain" description="DUF418" evidence="3">
    <location>
        <begin position="344"/>
        <end position="448"/>
    </location>
</feature>
<reference evidence="5" key="1">
    <citation type="submission" date="2020-05" db="EMBL/GenBank/DDBJ databases">
        <authorList>
            <person name="Chiriac C."/>
            <person name="Salcher M."/>
            <person name="Ghai R."/>
            <person name="Kavagutti S V."/>
        </authorList>
    </citation>
    <scope>NUCLEOTIDE SEQUENCE</scope>
</reference>
<name>A0A6J6ETX8_9ZZZZ</name>
<dbReference type="InterPro" id="IPR007349">
    <property type="entry name" value="DUF418"/>
</dbReference>
<proteinExistence type="predicted"/>
<feature type="region of interest" description="Disordered" evidence="1">
    <location>
        <begin position="1"/>
        <end position="31"/>
    </location>
</feature>
<dbReference type="PANTHER" id="PTHR30590">
    <property type="entry name" value="INNER MEMBRANE PROTEIN"/>
    <property type="match status" value="1"/>
</dbReference>
<evidence type="ECO:0000259" key="4">
    <source>
        <dbReference type="Pfam" id="PF07786"/>
    </source>
</evidence>
<keyword evidence="2" id="KW-1133">Transmembrane helix</keyword>
<dbReference type="InterPro" id="IPR052529">
    <property type="entry name" value="Bact_Transport_Assoc"/>
</dbReference>
<evidence type="ECO:0000259" key="3">
    <source>
        <dbReference type="Pfam" id="PF04235"/>
    </source>
</evidence>
<feature type="transmembrane region" description="Helical" evidence="2">
    <location>
        <begin position="383"/>
        <end position="403"/>
    </location>
</feature>
<feature type="transmembrane region" description="Helical" evidence="2">
    <location>
        <begin position="146"/>
        <end position="165"/>
    </location>
</feature>
<dbReference type="InterPro" id="IPR012429">
    <property type="entry name" value="HGSNAT_cat"/>
</dbReference>
<sequence length="461" mass="49330">MHVDDRPLPPPTPGPVPDASDLDGSSRPARPSRQIGLDVARALAILGMLLAHFGGAATSGDEGWARDVTRFVDGRAMPLFVVLSGAGLSLLLARSTRPVREMTGRAAVLLVLGLALEYTTPVGVILQYYALFFLLALLVRRLRDRWLLVGAVAVVALAPVTRLFLAELLPHGFQHVGDHAADLGALGVLRRPDALLADLFVGGVYPAFPTFAFVLVGMWIGRRNLSSSRLHVGLVGAGLLMAVVGYGAGWSTDDQRAIPASLLAQYGDITELGRTADRYGLDLVEGVEYTAVASRMSEDELYDEQAAMSGMTGEELRSVIAQIAADEGFRDGVAPTWWEPLDAAGHSHMPAWMLGSTGFAIAVIGACLALAARMRRVVMPLAWAGQMALTLYVAHLVLLRWPLQNWPWELGPGEAVMWTAAGFAVAVAVCSLWRLRFAHGPLEAVLRLAGGGSLRRREAAV</sequence>
<feature type="transmembrane region" description="Helical" evidence="2">
    <location>
        <begin position="351"/>
        <end position="371"/>
    </location>
</feature>
<dbReference type="EMBL" id="CAEZSR010000134">
    <property type="protein sequence ID" value="CAB4578143.1"/>
    <property type="molecule type" value="Genomic_DNA"/>
</dbReference>
<evidence type="ECO:0000313" key="5">
    <source>
        <dbReference type="EMBL" id="CAB4578143.1"/>
    </source>
</evidence>
<dbReference type="PANTHER" id="PTHR30590:SF3">
    <property type="entry name" value="HYPOTHETICAL MEMBRANE SPANNING PROTEIN"/>
    <property type="match status" value="1"/>
</dbReference>
<keyword evidence="2" id="KW-0472">Membrane</keyword>
<gene>
    <name evidence="5" type="ORF">UFOPK1493_02860</name>
</gene>
<dbReference type="Pfam" id="PF07786">
    <property type="entry name" value="HGSNAT_cat"/>
    <property type="match status" value="1"/>
</dbReference>
<dbReference type="Pfam" id="PF04235">
    <property type="entry name" value="DUF418"/>
    <property type="match status" value="1"/>
</dbReference>
<keyword evidence="2" id="KW-0812">Transmembrane</keyword>
<evidence type="ECO:0000256" key="1">
    <source>
        <dbReference type="SAM" id="MobiDB-lite"/>
    </source>
</evidence>
<feature type="transmembrane region" description="Helical" evidence="2">
    <location>
        <begin position="199"/>
        <end position="220"/>
    </location>
</feature>
<feature type="transmembrane region" description="Helical" evidence="2">
    <location>
        <begin position="75"/>
        <end position="92"/>
    </location>
</feature>
<feature type="transmembrane region" description="Helical" evidence="2">
    <location>
        <begin position="232"/>
        <end position="250"/>
    </location>
</feature>
<feature type="transmembrane region" description="Helical" evidence="2">
    <location>
        <begin position="415"/>
        <end position="433"/>
    </location>
</feature>
<organism evidence="5">
    <name type="scientific">freshwater metagenome</name>
    <dbReference type="NCBI Taxonomy" id="449393"/>
    <lineage>
        <taxon>unclassified sequences</taxon>
        <taxon>metagenomes</taxon>
        <taxon>ecological metagenomes</taxon>
    </lineage>
</organism>
<dbReference type="AlphaFoldDB" id="A0A6J6ETX8"/>
<feature type="transmembrane region" description="Helical" evidence="2">
    <location>
        <begin position="122"/>
        <end position="139"/>
    </location>
</feature>
<feature type="transmembrane region" description="Helical" evidence="2">
    <location>
        <begin position="35"/>
        <end position="55"/>
    </location>
</feature>
<protein>
    <submittedName>
        <fullName evidence="5">Unannotated protein</fullName>
    </submittedName>
</protein>
<feature type="domain" description="Heparan-alpha-glucosaminide N-acetyltransferase catalytic" evidence="4">
    <location>
        <begin position="33"/>
        <end position="227"/>
    </location>
</feature>
<evidence type="ECO:0000256" key="2">
    <source>
        <dbReference type="SAM" id="Phobius"/>
    </source>
</evidence>